<dbReference type="AlphaFoldDB" id="A0A382JXY3"/>
<dbReference type="PANTHER" id="PTHR13939:SF0">
    <property type="entry name" value="NMN AMIDOHYDROLASE-LIKE PROTEIN YFAY"/>
    <property type="match status" value="1"/>
</dbReference>
<dbReference type="PANTHER" id="PTHR13939">
    <property type="entry name" value="NICOTINAMIDE-NUCLEOTIDE AMIDOHYDROLASE PNCC"/>
    <property type="match status" value="1"/>
</dbReference>
<dbReference type="SMART" id="SM00852">
    <property type="entry name" value="MoCF_biosynth"/>
    <property type="match status" value="1"/>
</dbReference>
<dbReference type="InterPro" id="IPR008136">
    <property type="entry name" value="CinA_C"/>
</dbReference>
<reference evidence="2" key="1">
    <citation type="submission" date="2018-05" db="EMBL/GenBank/DDBJ databases">
        <authorList>
            <person name="Lanie J.A."/>
            <person name="Ng W.-L."/>
            <person name="Kazmierczak K.M."/>
            <person name="Andrzejewski T.M."/>
            <person name="Davidsen T.M."/>
            <person name="Wayne K.J."/>
            <person name="Tettelin H."/>
            <person name="Glass J.I."/>
            <person name="Rusch D."/>
            <person name="Podicherti R."/>
            <person name="Tsui H.-C.T."/>
            <person name="Winkler M.E."/>
        </authorList>
    </citation>
    <scope>NUCLEOTIDE SEQUENCE</scope>
</reference>
<dbReference type="SUPFAM" id="SSF53218">
    <property type="entry name" value="Molybdenum cofactor biosynthesis proteins"/>
    <property type="match status" value="1"/>
</dbReference>
<dbReference type="NCBIfam" id="TIGR00200">
    <property type="entry name" value="cinA_nterm"/>
    <property type="match status" value="1"/>
</dbReference>
<dbReference type="InterPro" id="IPR001453">
    <property type="entry name" value="MoaB/Mog_dom"/>
</dbReference>
<proteinExistence type="inferred from homology"/>
<name>A0A382JXY3_9ZZZZ</name>
<protein>
    <recommendedName>
        <fullName evidence="1">MoaB/Mog domain-containing protein</fullName>
    </recommendedName>
</protein>
<accession>A0A382JXY3</accession>
<dbReference type="Gene3D" id="3.40.980.10">
    <property type="entry name" value="MoaB/Mog-like domain"/>
    <property type="match status" value="1"/>
</dbReference>
<dbReference type="SUPFAM" id="SSF142433">
    <property type="entry name" value="CinA-like"/>
    <property type="match status" value="1"/>
</dbReference>
<evidence type="ECO:0000259" key="1">
    <source>
        <dbReference type="SMART" id="SM00852"/>
    </source>
</evidence>
<dbReference type="InterPro" id="IPR036653">
    <property type="entry name" value="CinA-like_C"/>
</dbReference>
<dbReference type="EMBL" id="UINC01076906">
    <property type="protein sequence ID" value="SVC16515.1"/>
    <property type="molecule type" value="Genomic_DNA"/>
</dbReference>
<evidence type="ECO:0000313" key="2">
    <source>
        <dbReference type="EMBL" id="SVC16515.1"/>
    </source>
</evidence>
<dbReference type="Pfam" id="PF02464">
    <property type="entry name" value="CinA"/>
    <property type="match status" value="1"/>
</dbReference>
<dbReference type="InterPro" id="IPR050101">
    <property type="entry name" value="CinA"/>
</dbReference>
<dbReference type="InterPro" id="IPR041424">
    <property type="entry name" value="CinA_KH"/>
</dbReference>
<dbReference type="CDD" id="cd00885">
    <property type="entry name" value="cinA"/>
    <property type="match status" value="1"/>
</dbReference>
<gene>
    <name evidence="2" type="ORF">METZ01_LOCUS269369</name>
</gene>
<feature type="domain" description="MoaB/Mog" evidence="1">
    <location>
        <begin position="4"/>
        <end position="180"/>
    </location>
</feature>
<feature type="non-terminal residue" evidence="2">
    <location>
        <position position="342"/>
    </location>
</feature>
<dbReference type="HAMAP" id="MF_00226_B">
    <property type="entry name" value="CinA_B"/>
    <property type="match status" value="1"/>
</dbReference>
<dbReference type="Pfam" id="PF00994">
    <property type="entry name" value="MoCF_biosynth"/>
    <property type="match status" value="1"/>
</dbReference>
<organism evidence="2">
    <name type="scientific">marine metagenome</name>
    <dbReference type="NCBI Taxonomy" id="408172"/>
    <lineage>
        <taxon>unclassified sequences</taxon>
        <taxon>metagenomes</taxon>
        <taxon>ecological metagenomes</taxon>
    </lineage>
</organism>
<dbReference type="Gene3D" id="3.30.70.2860">
    <property type="match status" value="1"/>
</dbReference>
<dbReference type="Pfam" id="PF18146">
    <property type="entry name" value="CinA_KH"/>
    <property type="match status" value="1"/>
</dbReference>
<dbReference type="InterPro" id="IPR008135">
    <property type="entry name" value="Competence-induced_CinA"/>
</dbReference>
<dbReference type="Gene3D" id="3.90.950.20">
    <property type="entry name" value="CinA-like"/>
    <property type="match status" value="1"/>
</dbReference>
<dbReference type="InterPro" id="IPR036425">
    <property type="entry name" value="MoaB/Mog-like_dom_sf"/>
</dbReference>
<sequence length="342" mass="36680">MEIELITTGTELLLGRVLNTHQQWLGQRLADSGHTLSRQVTVPDTGQAIREAVQTALGRAGLVITTGGLGPTSDDITRGMIADMLARPLCRDDSIASHIESFFERRNRPMPESVLVQAQVPKGAVVFPNEHGTAPGLAIEVSPNTFHERGKPAWLLMLPGPPRELRPMVDDQALPFIKKHLPLEQAFHCRTLRSLGIGESMVEDMLLGQLKPLMDRGLDLGFCARTGQVDIRLSGSGPEMPALIAEAEATIRAAIDKQIYGTDDETIEQVVVGRLIATGETLAVAESCTGGLLGHHITNVPGASAIFAGGMLTYSNEMKQILLGVNESTLAQHGAVSKEVAV</sequence>
<dbReference type="NCBIfam" id="TIGR00199">
    <property type="entry name" value="PncC_domain"/>
    <property type="match status" value="1"/>
</dbReference>